<evidence type="ECO:0000259" key="5">
    <source>
        <dbReference type="Pfam" id="PF01258"/>
    </source>
</evidence>
<accession>A0A367UDP6</accession>
<keyword evidence="1" id="KW-0479">Metal-binding</keyword>
<dbReference type="PRINTS" id="PR00618">
    <property type="entry name" value="DKSAZNFINGER"/>
</dbReference>
<dbReference type="PROSITE" id="PS01102">
    <property type="entry name" value="ZF_DKSA_1"/>
    <property type="match status" value="1"/>
</dbReference>
<dbReference type="Proteomes" id="UP000252419">
    <property type="component" value="Unassembled WGS sequence"/>
</dbReference>
<dbReference type="InterPro" id="IPR000962">
    <property type="entry name" value="Znf_DskA_TraR"/>
</dbReference>
<evidence type="ECO:0000256" key="2">
    <source>
        <dbReference type="ARBA" id="ARBA00022771"/>
    </source>
</evidence>
<dbReference type="Pfam" id="PF01258">
    <property type="entry name" value="zf-dskA_traR"/>
    <property type="match status" value="1"/>
</dbReference>
<dbReference type="SUPFAM" id="SSF57716">
    <property type="entry name" value="Glucocorticoid receptor-like (DNA-binding domain)"/>
    <property type="match status" value="1"/>
</dbReference>
<feature type="zinc finger region" description="dksA C4-type" evidence="4">
    <location>
        <begin position="45"/>
        <end position="69"/>
    </location>
</feature>
<dbReference type="PANTHER" id="PTHR38777">
    <property type="entry name" value="FELS-2 PROPHAGE PROTEIN"/>
    <property type="match status" value="1"/>
</dbReference>
<keyword evidence="3" id="KW-0862">Zinc</keyword>
<dbReference type="EMBL" id="JPWA01000008">
    <property type="protein sequence ID" value="RCK06279.1"/>
    <property type="molecule type" value="Genomic_DNA"/>
</dbReference>
<dbReference type="AlphaFoldDB" id="A0A367UDP6"/>
<dbReference type="InterPro" id="IPR020460">
    <property type="entry name" value="Znf_C4-type_bac"/>
</dbReference>
<proteinExistence type="predicted"/>
<dbReference type="PANTHER" id="PTHR38777:SF1">
    <property type="entry name" value="DNAK SUPPRESSOR PROTEIN"/>
    <property type="match status" value="1"/>
</dbReference>
<protein>
    <recommendedName>
        <fullName evidence="5">Zinc finger DksA/TraR C4-type domain-containing protein</fullName>
    </recommendedName>
</protein>
<evidence type="ECO:0000256" key="1">
    <source>
        <dbReference type="ARBA" id="ARBA00022723"/>
    </source>
</evidence>
<evidence type="ECO:0000313" key="7">
    <source>
        <dbReference type="Proteomes" id="UP000252419"/>
    </source>
</evidence>
<evidence type="ECO:0000313" key="6">
    <source>
        <dbReference type="EMBL" id="RCK06279.1"/>
    </source>
</evidence>
<feature type="domain" description="Zinc finger DksA/TraR C4-type" evidence="5">
    <location>
        <begin position="44"/>
        <end position="74"/>
    </location>
</feature>
<comment type="caution">
    <text evidence="6">The sequence shown here is derived from an EMBL/GenBank/DDBJ whole genome shotgun (WGS) entry which is preliminary data.</text>
</comment>
<sequence length="77" mass="8953">MKVSRMDDIDILQNAAALEDEARLRKLRMLRKREDHLPVPESRECESCGDDIPKARLEARPATTMCVDCQQEREGRR</sequence>
<reference evidence="6 7" key="1">
    <citation type="submission" date="2014-07" db="EMBL/GenBank/DDBJ databases">
        <title>Draft genome sequence of Thalassospira xianhensis P-4 (MCCC 1A02616).</title>
        <authorList>
            <person name="Lai Q."/>
            <person name="Shao Z."/>
        </authorList>
    </citation>
    <scope>NUCLEOTIDE SEQUENCE [LARGE SCALE GENOMIC DNA]</scope>
    <source>
        <strain evidence="6 7">MCCC 1A02616</strain>
    </source>
</reference>
<name>A0A367UDP6_9PROT</name>
<dbReference type="GO" id="GO:1900378">
    <property type="term" value="P:positive regulation of secondary metabolite biosynthetic process"/>
    <property type="evidence" value="ECO:0007669"/>
    <property type="project" value="TreeGrafter"/>
</dbReference>
<gene>
    <name evidence="6" type="ORF">TH5_08655</name>
</gene>
<keyword evidence="2" id="KW-0863">Zinc-finger</keyword>
<organism evidence="6 7">
    <name type="scientific">Thalassospira xianhensis MCCC 1A02616</name>
    <dbReference type="NCBI Taxonomy" id="1177929"/>
    <lineage>
        <taxon>Bacteria</taxon>
        <taxon>Pseudomonadati</taxon>
        <taxon>Pseudomonadota</taxon>
        <taxon>Alphaproteobacteria</taxon>
        <taxon>Rhodospirillales</taxon>
        <taxon>Thalassospiraceae</taxon>
        <taxon>Thalassospira</taxon>
    </lineage>
</organism>
<dbReference type="PROSITE" id="PS51128">
    <property type="entry name" value="ZF_DKSA_2"/>
    <property type="match status" value="1"/>
</dbReference>
<dbReference type="GO" id="GO:0008270">
    <property type="term" value="F:zinc ion binding"/>
    <property type="evidence" value="ECO:0007669"/>
    <property type="project" value="UniProtKB-KW"/>
</dbReference>
<dbReference type="InterPro" id="IPR020458">
    <property type="entry name" value="Znf_DskA_TraR_CS"/>
</dbReference>
<keyword evidence="7" id="KW-1185">Reference proteome</keyword>
<evidence type="ECO:0000256" key="3">
    <source>
        <dbReference type="ARBA" id="ARBA00022833"/>
    </source>
</evidence>
<evidence type="ECO:0000256" key="4">
    <source>
        <dbReference type="PROSITE-ProRule" id="PRU00510"/>
    </source>
</evidence>
<dbReference type="Gene3D" id="1.20.120.910">
    <property type="entry name" value="DksA, coiled-coil domain"/>
    <property type="match status" value="1"/>
</dbReference>